<dbReference type="InterPro" id="IPR011989">
    <property type="entry name" value="ARM-like"/>
</dbReference>
<evidence type="ECO:0008006" key="3">
    <source>
        <dbReference type="Google" id="ProtNLM"/>
    </source>
</evidence>
<feature type="non-terminal residue" evidence="1">
    <location>
        <position position="299"/>
    </location>
</feature>
<dbReference type="Gene3D" id="1.25.10.10">
    <property type="entry name" value="Leucine-rich Repeat Variant"/>
    <property type="match status" value="2"/>
</dbReference>
<organism evidence="1 2">
    <name type="scientific">SAR324 cluster bacterium</name>
    <dbReference type="NCBI Taxonomy" id="2024889"/>
    <lineage>
        <taxon>Bacteria</taxon>
        <taxon>Deltaproteobacteria</taxon>
        <taxon>SAR324 cluster</taxon>
    </lineage>
</organism>
<dbReference type="GO" id="GO:0016491">
    <property type="term" value="F:oxidoreductase activity"/>
    <property type="evidence" value="ECO:0007669"/>
    <property type="project" value="TreeGrafter"/>
</dbReference>
<dbReference type="AlphaFoldDB" id="A0A2A4T7V0"/>
<dbReference type="Pfam" id="PF03130">
    <property type="entry name" value="HEAT_PBS"/>
    <property type="match status" value="1"/>
</dbReference>
<name>A0A2A4T7V0_9DELT</name>
<evidence type="ECO:0000313" key="1">
    <source>
        <dbReference type="EMBL" id="PCI29067.1"/>
    </source>
</evidence>
<comment type="caution">
    <text evidence="1">The sequence shown here is derived from an EMBL/GenBank/DDBJ whole genome shotgun (WGS) entry which is preliminary data.</text>
</comment>
<dbReference type="PANTHER" id="PTHR12697">
    <property type="entry name" value="PBS LYASE HEAT-LIKE PROTEIN"/>
    <property type="match status" value="1"/>
</dbReference>
<dbReference type="Pfam" id="PF13646">
    <property type="entry name" value="HEAT_2"/>
    <property type="match status" value="2"/>
</dbReference>
<accession>A0A2A4T7V0</accession>
<dbReference type="InterPro" id="IPR004155">
    <property type="entry name" value="PBS_lyase_HEAT"/>
</dbReference>
<evidence type="ECO:0000313" key="2">
    <source>
        <dbReference type="Proteomes" id="UP000218113"/>
    </source>
</evidence>
<reference evidence="2" key="1">
    <citation type="submission" date="2017-08" db="EMBL/GenBank/DDBJ databases">
        <title>A dynamic microbial community with high functional redundancy inhabits the cold, oxic subseafloor aquifer.</title>
        <authorList>
            <person name="Tully B.J."/>
            <person name="Wheat C.G."/>
            <person name="Glazer B.T."/>
            <person name="Huber J.A."/>
        </authorList>
    </citation>
    <scope>NUCLEOTIDE SEQUENCE [LARGE SCALE GENOMIC DNA]</scope>
</reference>
<protein>
    <recommendedName>
        <fullName evidence="3">HEAT repeat domain-containing protein</fullName>
    </recommendedName>
</protein>
<proteinExistence type="predicted"/>
<dbReference type="SMART" id="SM00567">
    <property type="entry name" value="EZ_HEAT"/>
    <property type="match status" value="6"/>
</dbReference>
<dbReference type="PANTHER" id="PTHR12697:SF5">
    <property type="entry name" value="DEOXYHYPUSINE HYDROXYLASE"/>
    <property type="match status" value="1"/>
</dbReference>
<dbReference type="Proteomes" id="UP000218113">
    <property type="component" value="Unassembled WGS sequence"/>
</dbReference>
<gene>
    <name evidence="1" type="ORF">COB67_04815</name>
</gene>
<dbReference type="EMBL" id="NVSR01000020">
    <property type="protein sequence ID" value="PCI29067.1"/>
    <property type="molecule type" value="Genomic_DNA"/>
</dbReference>
<dbReference type="SUPFAM" id="SSF48371">
    <property type="entry name" value="ARM repeat"/>
    <property type="match status" value="1"/>
</dbReference>
<dbReference type="InterPro" id="IPR016024">
    <property type="entry name" value="ARM-type_fold"/>
</dbReference>
<sequence>MTESYKSKVVDQIISLLHSEDDVVRCSAAQALGGLKDIKAVDALIGHLKDQDEDVAHDAICALGTLAQSQAIAPLLESYNHDPSGSNKVAVVEALGKIGGEDVIQPLISIVQSRGEDIYWELDGDWDDWWDAQYQAIEALGRLGVSAAAVEIEKAIDDEENQDLTDVGFKALAKLGEPGIKLLLDRIESGTALHKRRAINALMVNPLPLAWPVLGAALRDPEYLVRIRAAKVLVKVKAEEYLPQILQSLQDPFPQVRKEVATLLQTWPSDATKSALTPLLEDPDPSVCRAAVESISTLG</sequence>